<gene>
    <name evidence="1" type="ORF">MNBD_BACTEROID06-1089</name>
</gene>
<dbReference type="AlphaFoldDB" id="A0A3B0UE24"/>
<dbReference type="Gene3D" id="3.40.190.10">
    <property type="entry name" value="Periplasmic binding protein-like II"/>
    <property type="match status" value="1"/>
</dbReference>
<protein>
    <recommendedName>
        <fullName evidence="2">Phosphonate ABC transporter phosphate-binding periplasmic component (TC 3.A.1.9.1)</fullName>
    </recommendedName>
</protein>
<evidence type="ECO:0000313" key="1">
    <source>
        <dbReference type="EMBL" id="VAW27370.1"/>
    </source>
</evidence>
<accession>A0A3B0UE24</accession>
<reference evidence="1" key="1">
    <citation type="submission" date="2018-06" db="EMBL/GenBank/DDBJ databases">
        <authorList>
            <person name="Zhirakovskaya E."/>
        </authorList>
    </citation>
    <scope>NUCLEOTIDE SEQUENCE</scope>
</reference>
<proteinExistence type="predicted"/>
<dbReference type="EMBL" id="UOES01000226">
    <property type="protein sequence ID" value="VAW27370.1"/>
    <property type="molecule type" value="Genomic_DNA"/>
</dbReference>
<sequence length="205" mass="22975">MHFKAIIPLFFLLSSFSLWAKTQIPSHTPFVKIGVLSHRGDAKTIKMWNPTANYLIAKLPQYDFEIVPLDFDEVELAVKHATVDFILVNSGIYVNLEAQYSVTRLATMINLRNHVAAYSTFGGVIFTRSDRNDIKTLQDLKGKSFMAVDETSLGGFQMAWRELNANNIDPYSDFSHLEFGGIHDDVVMSVVTGKVDAGTVRTDIL</sequence>
<dbReference type="SUPFAM" id="SSF53850">
    <property type="entry name" value="Periplasmic binding protein-like II"/>
    <property type="match status" value="1"/>
</dbReference>
<name>A0A3B0UE24_9ZZZZ</name>
<dbReference type="Pfam" id="PF12974">
    <property type="entry name" value="Phosphonate-bd"/>
    <property type="match status" value="1"/>
</dbReference>
<dbReference type="PANTHER" id="PTHR35841">
    <property type="entry name" value="PHOSPHONATES-BINDING PERIPLASMIC PROTEIN"/>
    <property type="match status" value="1"/>
</dbReference>
<evidence type="ECO:0008006" key="2">
    <source>
        <dbReference type="Google" id="ProtNLM"/>
    </source>
</evidence>
<feature type="non-terminal residue" evidence="1">
    <location>
        <position position="205"/>
    </location>
</feature>
<organism evidence="1">
    <name type="scientific">hydrothermal vent metagenome</name>
    <dbReference type="NCBI Taxonomy" id="652676"/>
    <lineage>
        <taxon>unclassified sequences</taxon>
        <taxon>metagenomes</taxon>
        <taxon>ecological metagenomes</taxon>
    </lineage>
</organism>
<dbReference type="PANTHER" id="PTHR35841:SF1">
    <property type="entry name" value="PHOSPHONATES-BINDING PERIPLASMIC PROTEIN"/>
    <property type="match status" value="1"/>
</dbReference>